<keyword evidence="1 10" id="KW-1003">Cell membrane</keyword>
<dbReference type="OrthoDB" id="9777124at2"/>
<feature type="transmembrane region" description="Helical" evidence="10">
    <location>
        <begin position="111"/>
        <end position="136"/>
    </location>
</feature>
<dbReference type="AlphaFoldDB" id="A0A2Z6TBI2"/>
<keyword evidence="12" id="KW-1185">Reference proteome</keyword>
<keyword evidence="2 10" id="KW-0444">Lipid biosynthesis</keyword>
<keyword evidence="6 10" id="KW-0443">Lipid metabolism</keyword>
<dbReference type="Pfam" id="PF02660">
    <property type="entry name" value="G3P_acyltransf"/>
    <property type="match status" value="1"/>
</dbReference>
<comment type="subcellular location">
    <subcellularLocation>
        <location evidence="10">Cell membrane</location>
        <topology evidence="10">Multi-pass membrane protein</topology>
    </subcellularLocation>
</comment>
<sequence>MFRLYSLLIGYVFGNILFAMVVGRFLLHKNPTKFGSKNPGTANVGAVFGKKYGIITCIGDLSKTLIALLIVFFLYHGNHDAIAFCGLGVVLGHCFPIWHHFSGGKGVAVSIIWILFFDFWPGIVALLVGLFLVIIMKDLTWPPIIFMLGYSLYVGFTINWYCGGVFLLGTVVMIFKYRNDIVAYFKGQSKKVDILTTIKKKLGKKVS</sequence>
<evidence type="ECO:0000256" key="5">
    <source>
        <dbReference type="ARBA" id="ARBA00022989"/>
    </source>
</evidence>
<reference evidence="12" key="1">
    <citation type="submission" date="2018-03" db="EMBL/GenBank/DDBJ databases">
        <title>New taxa in the Lactobacillus gasseri group.</title>
        <authorList>
            <person name="Tanizawa Y."/>
            <person name="Tohno M."/>
            <person name="Endo A."/>
            <person name="Arita M."/>
        </authorList>
    </citation>
    <scope>NUCLEOTIDE SEQUENCE [LARGE SCALE GENOMIC DNA]</scope>
    <source>
        <strain evidence="12">DSM 24759</strain>
    </source>
</reference>
<evidence type="ECO:0000313" key="12">
    <source>
        <dbReference type="Proteomes" id="UP000257317"/>
    </source>
</evidence>
<organism evidence="11 12">
    <name type="scientific">Lactobacillus rodentium</name>
    <dbReference type="NCBI Taxonomy" id="947835"/>
    <lineage>
        <taxon>Bacteria</taxon>
        <taxon>Bacillati</taxon>
        <taxon>Bacillota</taxon>
        <taxon>Bacilli</taxon>
        <taxon>Lactobacillales</taxon>
        <taxon>Lactobacillaceae</taxon>
        <taxon>Lactobacillus</taxon>
    </lineage>
</organism>
<evidence type="ECO:0000256" key="1">
    <source>
        <dbReference type="ARBA" id="ARBA00022475"/>
    </source>
</evidence>
<keyword evidence="9 10" id="KW-1208">Phospholipid metabolism</keyword>
<evidence type="ECO:0000256" key="4">
    <source>
        <dbReference type="ARBA" id="ARBA00022692"/>
    </source>
</evidence>
<keyword evidence="3 10" id="KW-0808">Transferase</keyword>
<comment type="catalytic activity">
    <reaction evidence="10">
        <text>an acyl phosphate + sn-glycerol 3-phosphate = a 1-acyl-sn-glycero-3-phosphate + phosphate</text>
        <dbReference type="Rhea" id="RHEA:34075"/>
        <dbReference type="ChEBI" id="CHEBI:43474"/>
        <dbReference type="ChEBI" id="CHEBI:57597"/>
        <dbReference type="ChEBI" id="CHEBI:57970"/>
        <dbReference type="ChEBI" id="CHEBI:59918"/>
        <dbReference type="EC" id="2.3.1.275"/>
    </reaction>
</comment>
<dbReference type="PANTHER" id="PTHR30309">
    <property type="entry name" value="INNER MEMBRANE PROTEIN YGIH"/>
    <property type="match status" value="1"/>
</dbReference>
<dbReference type="InterPro" id="IPR003811">
    <property type="entry name" value="G3P_acylTferase_PlsY"/>
</dbReference>
<name>A0A2Z6TBI2_9LACO</name>
<protein>
    <recommendedName>
        <fullName evidence="10">Glycerol-3-phosphate acyltransferase</fullName>
    </recommendedName>
    <alternativeName>
        <fullName evidence="10">Acyl-PO4 G3P acyltransferase</fullName>
    </alternativeName>
    <alternativeName>
        <fullName evidence="10">Acyl-phosphate--glycerol-3-phosphate acyltransferase</fullName>
    </alternativeName>
    <alternativeName>
        <fullName evidence="10">G3P acyltransferase</fullName>
        <shortName evidence="10">GPAT</shortName>
        <ecNumber evidence="10">2.3.1.275</ecNumber>
    </alternativeName>
    <alternativeName>
        <fullName evidence="10">Lysophosphatidic acid synthase</fullName>
        <shortName evidence="10">LPA synthase</shortName>
    </alternativeName>
</protein>
<dbReference type="GO" id="GO:0005886">
    <property type="term" value="C:plasma membrane"/>
    <property type="evidence" value="ECO:0007669"/>
    <property type="project" value="UniProtKB-SubCell"/>
</dbReference>
<dbReference type="RefSeq" id="WP_117118741.1">
    <property type="nucleotide sequence ID" value="NZ_BFBY01000013.1"/>
</dbReference>
<keyword evidence="8 10" id="KW-0594">Phospholipid biosynthesis</keyword>
<evidence type="ECO:0000313" key="11">
    <source>
        <dbReference type="EMBL" id="GBG05413.1"/>
    </source>
</evidence>
<comment type="similarity">
    <text evidence="10">Belongs to the PlsY family.</text>
</comment>
<dbReference type="Proteomes" id="UP000257317">
    <property type="component" value="Unassembled WGS sequence"/>
</dbReference>
<evidence type="ECO:0000256" key="9">
    <source>
        <dbReference type="ARBA" id="ARBA00023264"/>
    </source>
</evidence>
<dbReference type="GO" id="GO:0043772">
    <property type="term" value="F:acyl-phosphate glycerol-3-phosphate acyltransferase activity"/>
    <property type="evidence" value="ECO:0007669"/>
    <property type="project" value="UniProtKB-UniRule"/>
</dbReference>
<dbReference type="UniPathway" id="UPA00085"/>
<evidence type="ECO:0000256" key="10">
    <source>
        <dbReference type="HAMAP-Rule" id="MF_01043"/>
    </source>
</evidence>
<dbReference type="EC" id="2.3.1.275" evidence="10"/>
<evidence type="ECO:0000256" key="8">
    <source>
        <dbReference type="ARBA" id="ARBA00023209"/>
    </source>
</evidence>
<evidence type="ECO:0000256" key="3">
    <source>
        <dbReference type="ARBA" id="ARBA00022679"/>
    </source>
</evidence>
<feature type="transmembrane region" description="Helical" evidence="10">
    <location>
        <begin position="148"/>
        <end position="175"/>
    </location>
</feature>
<dbReference type="HAMAP" id="MF_01043">
    <property type="entry name" value="PlsY"/>
    <property type="match status" value="1"/>
</dbReference>
<keyword evidence="7 10" id="KW-0472">Membrane</keyword>
<dbReference type="NCBIfam" id="NF010987">
    <property type="entry name" value="PRK14411.1"/>
    <property type="match status" value="1"/>
</dbReference>
<comment type="pathway">
    <text evidence="10">Lipid metabolism; phospholipid metabolism.</text>
</comment>
<dbReference type="SMART" id="SM01207">
    <property type="entry name" value="G3P_acyltransf"/>
    <property type="match status" value="1"/>
</dbReference>
<proteinExistence type="inferred from homology"/>
<feature type="transmembrane region" description="Helical" evidence="10">
    <location>
        <begin position="81"/>
        <end position="99"/>
    </location>
</feature>
<evidence type="ECO:0000256" key="2">
    <source>
        <dbReference type="ARBA" id="ARBA00022516"/>
    </source>
</evidence>
<feature type="transmembrane region" description="Helical" evidence="10">
    <location>
        <begin position="6"/>
        <end position="27"/>
    </location>
</feature>
<keyword evidence="4 10" id="KW-0812">Transmembrane</keyword>
<evidence type="ECO:0000256" key="7">
    <source>
        <dbReference type="ARBA" id="ARBA00023136"/>
    </source>
</evidence>
<dbReference type="GO" id="GO:0008654">
    <property type="term" value="P:phospholipid biosynthetic process"/>
    <property type="evidence" value="ECO:0007669"/>
    <property type="project" value="UniProtKB-UniRule"/>
</dbReference>
<feature type="transmembrane region" description="Helical" evidence="10">
    <location>
        <begin position="52"/>
        <end position="75"/>
    </location>
</feature>
<dbReference type="PANTHER" id="PTHR30309:SF0">
    <property type="entry name" value="GLYCEROL-3-PHOSPHATE ACYLTRANSFERASE-RELATED"/>
    <property type="match status" value="1"/>
</dbReference>
<comment type="function">
    <text evidence="10">Catalyzes the transfer of an acyl group from acyl-phosphate (acyl-PO(4)) to glycerol-3-phosphate (G3P) to form lysophosphatidic acid (LPA). This enzyme utilizes acyl-phosphate as fatty acyl donor, but not acyl-CoA or acyl-ACP.</text>
</comment>
<gene>
    <name evidence="10" type="primary">plsY</name>
    <name evidence="11" type="ORF">LrDSM24759_13270</name>
</gene>
<evidence type="ECO:0000256" key="6">
    <source>
        <dbReference type="ARBA" id="ARBA00023098"/>
    </source>
</evidence>
<comment type="caution">
    <text evidence="11">The sequence shown here is derived from an EMBL/GenBank/DDBJ whole genome shotgun (WGS) entry which is preliminary data.</text>
</comment>
<keyword evidence="5 10" id="KW-1133">Transmembrane helix</keyword>
<dbReference type="EMBL" id="BFBY01000013">
    <property type="protein sequence ID" value="GBG05413.1"/>
    <property type="molecule type" value="Genomic_DNA"/>
</dbReference>
<comment type="subunit">
    <text evidence="10">Probably interacts with PlsX.</text>
</comment>
<accession>A0A2Z6TBI2</accession>